<evidence type="ECO:0000256" key="1">
    <source>
        <dbReference type="ARBA" id="ARBA00000185"/>
    </source>
</evidence>
<dbReference type="InterPro" id="IPR003594">
    <property type="entry name" value="HATPase_dom"/>
</dbReference>
<feature type="binding site" evidence="10">
    <location>
        <position position="556"/>
    </location>
    <ligand>
        <name>Mg(2+)</name>
        <dbReference type="ChEBI" id="CHEBI:18420"/>
        <label>1</label>
        <note>catalytic</note>
    </ligand>
</feature>
<dbReference type="EC" id="5.6.2.2" evidence="10"/>
<comment type="miscellaneous">
    <text evidence="10">Few gyrases are as efficient as E.coli at forming negative supercoils. Not all organisms have 2 type II topoisomerases; in organisms with a single type II topoisomerase this enzyme also has to decatenate newly replicated chromosomes.</text>
</comment>
<dbReference type="Pfam" id="PF00204">
    <property type="entry name" value="DNA_gyraseB"/>
    <property type="match status" value="1"/>
</dbReference>
<dbReference type="InterPro" id="IPR011557">
    <property type="entry name" value="GyrB"/>
</dbReference>
<dbReference type="Gene3D" id="3.30.565.10">
    <property type="entry name" value="Histidine kinase-like ATPase, C-terminal domain"/>
    <property type="match status" value="1"/>
</dbReference>
<dbReference type="InterPro" id="IPR000565">
    <property type="entry name" value="Topo_IIA_B"/>
</dbReference>
<dbReference type="Gene3D" id="3.30.230.10">
    <property type="match status" value="1"/>
</dbReference>
<feature type="compositionally biased region" description="Polar residues" evidence="11">
    <location>
        <begin position="1"/>
        <end position="21"/>
    </location>
</feature>
<comment type="cofactor">
    <cofactor evidence="10">
        <name>Mg(2+)</name>
        <dbReference type="ChEBI" id="CHEBI:18420"/>
    </cofactor>
    <cofactor evidence="10">
        <name>Mn(2+)</name>
        <dbReference type="ChEBI" id="CHEBI:29035"/>
    </cofactor>
    <cofactor evidence="10">
        <name>Ca(2+)</name>
        <dbReference type="ChEBI" id="CHEBI:29108"/>
    </cofactor>
    <text evidence="10">Binds two Mg(2+) per subunit. The magnesium ions form salt bridges with both the protein and the DNA. Can also accept other divalent metal cations, such as Mn(2+) or Ca(2+).</text>
</comment>
<dbReference type="SMART" id="SM00387">
    <property type="entry name" value="HATPase_c"/>
    <property type="match status" value="1"/>
</dbReference>
<keyword evidence="8" id="KW-0238">DNA-binding</keyword>
<dbReference type="PROSITE" id="PS50880">
    <property type="entry name" value="TOPRIM"/>
    <property type="match status" value="1"/>
</dbReference>
<keyword evidence="5 10" id="KW-0067">ATP-binding</keyword>
<comment type="function">
    <text evidence="10">A type II topoisomerase that negatively supercoils closed circular double-stranded (ds) DNA in an ATP-dependent manner to modulate DNA topology and maintain chromosomes in an underwound state. Negative supercoiling favors strand separation, and DNA replication, transcription, recombination and repair, all of which involve strand separation. Also able to catalyze the interconversion of other topological isomers of dsDNA rings, including catenanes and knotted rings. Type II topoisomerases break and join 2 DNA strands simultaneously in an ATP-dependent manner.</text>
</comment>
<dbReference type="SUPFAM" id="SSF56719">
    <property type="entry name" value="Type II DNA topoisomerase"/>
    <property type="match status" value="1"/>
</dbReference>
<dbReference type="Pfam" id="PF01751">
    <property type="entry name" value="Toprim"/>
    <property type="match status" value="1"/>
</dbReference>
<dbReference type="Proteomes" id="UP001230289">
    <property type="component" value="Unassembled WGS sequence"/>
</dbReference>
<dbReference type="InterPro" id="IPR036890">
    <property type="entry name" value="HATPase_C_sf"/>
</dbReference>
<dbReference type="RefSeq" id="WP_308489745.1">
    <property type="nucleotide sequence ID" value="NZ_JAVFCB010000007.1"/>
</dbReference>
<dbReference type="CDD" id="cd00822">
    <property type="entry name" value="TopoII_Trans_DNA_gyrase"/>
    <property type="match status" value="1"/>
</dbReference>
<dbReference type="InterPro" id="IPR001241">
    <property type="entry name" value="Topo_IIA"/>
</dbReference>
<dbReference type="GO" id="GO:0003918">
    <property type="term" value="F:DNA topoisomerase type II (double strand cut, ATP-hydrolyzing) activity"/>
    <property type="evidence" value="ECO:0007669"/>
    <property type="project" value="UniProtKB-EC"/>
</dbReference>
<dbReference type="InterPro" id="IPR006171">
    <property type="entry name" value="TOPRIM_dom"/>
</dbReference>
<dbReference type="CDD" id="cd16928">
    <property type="entry name" value="HATPase_GyrB-like"/>
    <property type="match status" value="1"/>
</dbReference>
<dbReference type="PRINTS" id="PR01159">
    <property type="entry name" value="DNAGYRASEB"/>
</dbReference>
<keyword evidence="14" id="KW-1185">Reference proteome</keyword>
<evidence type="ECO:0000313" key="13">
    <source>
        <dbReference type="EMBL" id="MDQ4214803.1"/>
    </source>
</evidence>
<evidence type="ECO:0000256" key="9">
    <source>
        <dbReference type="ARBA" id="ARBA00023235"/>
    </source>
</evidence>
<evidence type="ECO:0000256" key="6">
    <source>
        <dbReference type="ARBA" id="ARBA00022842"/>
    </source>
</evidence>
<dbReference type="SUPFAM" id="SSF54211">
    <property type="entry name" value="Ribosomal protein S5 domain 2-like"/>
    <property type="match status" value="1"/>
</dbReference>
<protein>
    <recommendedName>
        <fullName evidence="10">DNA gyrase subunit B</fullName>
        <ecNumber evidence="10">5.6.2.2</ecNumber>
    </recommendedName>
</protein>
<dbReference type="Gene3D" id="3.40.50.670">
    <property type="match status" value="1"/>
</dbReference>
<comment type="caution">
    <text evidence="13">The sequence shown here is derived from an EMBL/GenBank/DDBJ whole genome shotgun (WGS) entry which is preliminary data.</text>
</comment>
<feature type="binding site" evidence="10">
    <location>
        <position position="556"/>
    </location>
    <ligand>
        <name>Mg(2+)</name>
        <dbReference type="ChEBI" id="CHEBI:18420"/>
        <label>2</label>
    </ligand>
</feature>
<keyword evidence="6 10" id="KW-0460">Magnesium</keyword>
<keyword evidence="3 10" id="KW-0479">Metal-binding</keyword>
<gene>
    <name evidence="10 13" type="primary">gyrB</name>
    <name evidence="13" type="ORF">RBR11_12855</name>
</gene>
<evidence type="ECO:0000256" key="5">
    <source>
        <dbReference type="ARBA" id="ARBA00022840"/>
    </source>
</evidence>
<dbReference type="InterPro" id="IPR018522">
    <property type="entry name" value="TopoIIA_CS"/>
</dbReference>
<feature type="binding site" evidence="10">
    <location>
        <position position="483"/>
    </location>
    <ligand>
        <name>Mg(2+)</name>
        <dbReference type="ChEBI" id="CHEBI:18420"/>
        <label>1</label>
        <note>catalytic</note>
    </ligand>
</feature>
<feature type="binding site" evidence="10">
    <location>
        <position position="558"/>
    </location>
    <ligand>
        <name>Mg(2+)</name>
        <dbReference type="ChEBI" id="CHEBI:18420"/>
        <label>2</label>
    </ligand>
</feature>
<dbReference type="PRINTS" id="PR00418">
    <property type="entry name" value="TPI2FAMILY"/>
</dbReference>
<keyword evidence="10" id="KW-0963">Cytoplasm</keyword>
<dbReference type="InterPro" id="IPR013506">
    <property type="entry name" value="Topo_IIA_bsu_dom2"/>
</dbReference>
<dbReference type="PANTHER" id="PTHR45866">
    <property type="entry name" value="DNA GYRASE/TOPOISOMERASE SUBUNIT B"/>
    <property type="match status" value="1"/>
</dbReference>
<feature type="region of interest" description="Disordered" evidence="11">
    <location>
        <begin position="1"/>
        <end position="45"/>
    </location>
</feature>
<comment type="subcellular location">
    <subcellularLocation>
        <location evidence="10">Cytoplasm</location>
    </subcellularLocation>
</comment>
<dbReference type="NCBIfam" id="TIGR01059">
    <property type="entry name" value="gyrB"/>
    <property type="match status" value="1"/>
</dbReference>
<dbReference type="PROSITE" id="PS00177">
    <property type="entry name" value="TOPOISOMERASE_II"/>
    <property type="match status" value="1"/>
</dbReference>
<evidence type="ECO:0000256" key="11">
    <source>
        <dbReference type="SAM" id="MobiDB-lite"/>
    </source>
</evidence>
<evidence type="ECO:0000256" key="8">
    <source>
        <dbReference type="ARBA" id="ARBA00023125"/>
    </source>
</evidence>
<evidence type="ECO:0000256" key="4">
    <source>
        <dbReference type="ARBA" id="ARBA00022741"/>
    </source>
</evidence>
<name>A0ABU0XJN9_9MICO</name>
<evidence type="ECO:0000256" key="7">
    <source>
        <dbReference type="ARBA" id="ARBA00023029"/>
    </source>
</evidence>
<keyword evidence="9 10" id="KW-0413">Isomerase</keyword>
<reference evidence="13 14" key="1">
    <citation type="submission" date="2023-08" db="EMBL/GenBank/DDBJ databases">
        <title>Microbacterium sp. nov., isolated from a waste landfill.</title>
        <authorList>
            <person name="Wen W."/>
        </authorList>
    </citation>
    <scope>NUCLEOTIDE SEQUENCE [LARGE SCALE GENOMIC DNA]</scope>
    <source>
        <strain evidence="13 14">ASV81</strain>
    </source>
</reference>
<evidence type="ECO:0000259" key="12">
    <source>
        <dbReference type="PROSITE" id="PS50880"/>
    </source>
</evidence>
<accession>A0ABU0XJN9</accession>
<feature type="domain" description="Toprim" evidence="12">
    <location>
        <begin position="477"/>
        <end position="591"/>
    </location>
</feature>
<comment type="similarity">
    <text evidence="2 10">Belongs to the type II topoisomerase GyrB family.</text>
</comment>
<dbReference type="HAMAP" id="MF_01898">
    <property type="entry name" value="GyrB"/>
    <property type="match status" value="1"/>
</dbReference>
<dbReference type="Pfam" id="PF02518">
    <property type="entry name" value="HATPase_c"/>
    <property type="match status" value="1"/>
</dbReference>
<dbReference type="InterPro" id="IPR013759">
    <property type="entry name" value="Topo_IIA_B_C"/>
</dbReference>
<dbReference type="PANTHER" id="PTHR45866:SF1">
    <property type="entry name" value="DNA GYRASE SUBUNIT B, MITOCHONDRIAL"/>
    <property type="match status" value="1"/>
</dbReference>
<keyword evidence="7 10" id="KW-0799">Topoisomerase</keyword>
<dbReference type="SMART" id="SM00433">
    <property type="entry name" value="TOP2c"/>
    <property type="match status" value="1"/>
</dbReference>
<dbReference type="SUPFAM" id="SSF55874">
    <property type="entry name" value="ATPase domain of HSP90 chaperone/DNA topoisomerase II/histidine kinase"/>
    <property type="match status" value="1"/>
</dbReference>
<dbReference type="Pfam" id="PF00986">
    <property type="entry name" value="DNA_gyraseB_C"/>
    <property type="match status" value="1"/>
</dbReference>
<feature type="site" description="Interaction with DNA" evidence="10">
    <location>
        <position position="511"/>
    </location>
</feature>
<sequence length="699" mass="76663">MTPENPSDANESTENESTQASGAPEASGSATKPAGASGAPTTEYGADSIQILEGLEAVRKRPGMYIGSTGPRGLHHLVYEIVDNSVDEALAGYADTILVTLLDDGGVRVVDNGRGIPVDPHSSDPTKSTVEVVLTILHAGGKFGGGAYAVSGGLHGVGSSVVNALSTRFEVEVKQKGHVWRHSFADGGTPQQQLEKGEATSETGTTITFWPDATIFTETVDFDYDTLRTRFQQMAFLNKGLRIELRDERAEATVDEEVDGAIVTKQRADVFFYERGLVDYVEYLNHVRRAEVVTEEIIAFESEDSERKISLEVAMQWTTGYTENVFTYANTINTHEGGTHEEGFRAALTTLVNRYARANNLLKEKDDNLSGDDVREGLTAVISIKLGEPQFEGQTKTKLGNTEAKAFTQKVVGDQLGDWFDRNPAQAKNVIRKAIDAATARLAARKARETARRKSVFESAAMPDKLKDCTSKDPSISEIFLVEGDSAGGSAVQGRDPHTQAILALRGKILNVERARLDKALANKEVQAMIQAFGTGIGEDFDLEKARYHKIVLMADADVDGQHITTLLLTLLFRYMRGLIEAGFVFLAMPPLYRLKWSNAPHEYVYSDAERDALLKDGAANGKRLPKDAPVQRYKGLGEMNAKELWETTMDHTTRTLRQVTIDDAAAADEIFSVLMGEDVESRRSFIQRNAKDVRFLDI</sequence>
<comment type="catalytic activity">
    <reaction evidence="1 10">
        <text>ATP-dependent breakage, passage and rejoining of double-stranded DNA.</text>
        <dbReference type="EC" id="5.6.2.2"/>
    </reaction>
</comment>
<evidence type="ECO:0000256" key="3">
    <source>
        <dbReference type="ARBA" id="ARBA00022723"/>
    </source>
</evidence>
<keyword evidence="4 10" id="KW-0547">Nucleotide-binding</keyword>
<dbReference type="EMBL" id="JAVFCB010000007">
    <property type="protein sequence ID" value="MDQ4214803.1"/>
    <property type="molecule type" value="Genomic_DNA"/>
</dbReference>
<dbReference type="InterPro" id="IPR013760">
    <property type="entry name" value="Topo_IIA-like_dom_sf"/>
</dbReference>
<dbReference type="NCBIfam" id="NF004189">
    <property type="entry name" value="PRK05644.1"/>
    <property type="match status" value="1"/>
</dbReference>
<dbReference type="InterPro" id="IPR020568">
    <property type="entry name" value="Ribosomal_Su5_D2-typ_SF"/>
</dbReference>
<evidence type="ECO:0000256" key="2">
    <source>
        <dbReference type="ARBA" id="ARBA00010708"/>
    </source>
</evidence>
<dbReference type="InterPro" id="IPR014721">
    <property type="entry name" value="Ribsml_uS5_D2-typ_fold_subgr"/>
</dbReference>
<proteinExistence type="inferred from homology"/>
<feature type="site" description="Interaction with DNA" evidence="10">
    <location>
        <position position="508"/>
    </location>
</feature>
<organism evidence="13 14">
    <name type="scientific">Microbacterium capsulatum</name>
    <dbReference type="NCBI Taxonomy" id="3041921"/>
    <lineage>
        <taxon>Bacteria</taxon>
        <taxon>Bacillati</taxon>
        <taxon>Actinomycetota</taxon>
        <taxon>Actinomycetes</taxon>
        <taxon>Micrococcales</taxon>
        <taxon>Microbacteriaceae</taxon>
        <taxon>Microbacterium</taxon>
    </lineage>
</organism>
<comment type="subunit">
    <text evidence="10">Heterotetramer, composed of two GyrA and two GyrB chains. In the heterotetramer, GyrA contains the active site tyrosine that forms a transient covalent intermediate with DNA, while GyrB binds cofactors and catalyzes ATP hydrolysis.</text>
</comment>
<evidence type="ECO:0000313" key="14">
    <source>
        <dbReference type="Proteomes" id="UP001230289"/>
    </source>
</evidence>
<evidence type="ECO:0000256" key="10">
    <source>
        <dbReference type="HAMAP-Rule" id="MF_01898"/>
    </source>
</evidence>
<dbReference type="InterPro" id="IPR002288">
    <property type="entry name" value="DNA_gyrase_B_C"/>
</dbReference>